<organism evidence="5 6">
    <name type="scientific">Actinomadura rugatobispora</name>
    <dbReference type="NCBI Taxonomy" id="1994"/>
    <lineage>
        <taxon>Bacteria</taxon>
        <taxon>Bacillati</taxon>
        <taxon>Actinomycetota</taxon>
        <taxon>Actinomycetes</taxon>
        <taxon>Streptosporangiales</taxon>
        <taxon>Thermomonosporaceae</taxon>
        <taxon>Actinomadura</taxon>
    </lineage>
</organism>
<dbReference type="SUPFAM" id="SSF46785">
    <property type="entry name" value="Winged helix' DNA-binding domain"/>
    <property type="match status" value="1"/>
</dbReference>
<accession>A0ABW1AEM9</accession>
<dbReference type="Pfam" id="PF00392">
    <property type="entry name" value="GntR"/>
    <property type="match status" value="1"/>
</dbReference>
<evidence type="ECO:0000313" key="5">
    <source>
        <dbReference type="EMBL" id="MFC5752996.1"/>
    </source>
</evidence>
<evidence type="ECO:0000256" key="2">
    <source>
        <dbReference type="ARBA" id="ARBA00023125"/>
    </source>
</evidence>
<dbReference type="CDD" id="cd07377">
    <property type="entry name" value="WHTH_GntR"/>
    <property type="match status" value="1"/>
</dbReference>
<dbReference type="InterPro" id="IPR000524">
    <property type="entry name" value="Tscrpt_reg_HTH_GntR"/>
</dbReference>
<reference evidence="6" key="1">
    <citation type="journal article" date="2019" name="Int. J. Syst. Evol. Microbiol.">
        <title>The Global Catalogue of Microorganisms (GCM) 10K type strain sequencing project: providing services to taxonomists for standard genome sequencing and annotation.</title>
        <authorList>
            <consortium name="The Broad Institute Genomics Platform"/>
            <consortium name="The Broad Institute Genome Sequencing Center for Infectious Disease"/>
            <person name="Wu L."/>
            <person name="Ma J."/>
        </authorList>
    </citation>
    <scope>NUCLEOTIDE SEQUENCE [LARGE SCALE GENOMIC DNA]</scope>
    <source>
        <strain evidence="6">KCTC 42087</strain>
    </source>
</reference>
<dbReference type="RefSeq" id="WP_378289561.1">
    <property type="nucleotide sequence ID" value="NZ_JBHSON010000101.1"/>
</dbReference>
<sequence length="80" mass="8871">MGDRPEVPEFDPQGPQLVYMAFADHISARIAAGDLAPGSRLPPERELAEEYGIAYMTVRRGTQELRERGLITTSTARARL</sequence>
<dbReference type="Gene3D" id="1.10.10.10">
    <property type="entry name" value="Winged helix-like DNA-binding domain superfamily/Winged helix DNA-binding domain"/>
    <property type="match status" value="1"/>
</dbReference>
<gene>
    <name evidence="5" type="ORF">ACFPZN_45905</name>
</gene>
<dbReference type="PRINTS" id="PR00035">
    <property type="entry name" value="HTHGNTR"/>
</dbReference>
<protein>
    <submittedName>
        <fullName evidence="5">Winged helix-turn-helix domain-containing protein</fullName>
    </submittedName>
</protein>
<dbReference type="Proteomes" id="UP001596074">
    <property type="component" value="Unassembled WGS sequence"/>
</dbReference>
<evidence type="ECO:0000256" key="3">
    <source>
        <dbReference type="ARBA" id="ARBA00023163"/>
    </source>
</evidence>
<evidence type="ECO:0000259" key="4">
    <source>
        <dbReference type="PROSITE" id="PS50949"/>
    </source>
</evidence>
<evidence type="ECO:0000256" key="1">
    <source>
        <dbReference type="ARBA" id="ARBA00023015"/>
    </source>
</evidence>
<dbReference type="PANTHER" id="PTHR44846:SF1">
    <property type="entry name" value="MANNOSYL-D-GLYCERATE TRANSPORT_METABOLISM SYSTEM REPRESSOR MNGR-RELATED"/>
    <property type="match status" value="1"/>
</dbReference>
<dbReference type="EMBL" id="JBHSON010000101">
    <property type="protein sequence ID" value="MFC5752996.1"/>
    <property type="molecule type" value="Genomic_DNA"/>
</dbReference>
<dbReference type="PANTHER" id="PTHR44846">
    <property type="entry name" value="MANNOSYL-D-GLYCERATE TRANSPORT/METABOLISM SYSTEM REPRESSOR MNGR-RELATED"/>
    <property type="match status" value="1"/>
</dbReference>
<keyword evidence="3" id="KW-0804">Transcription</keyword>
<dbReference type="SMART" id="SM00345">
    <property type="entry name" value="HTH_GNTR"/>
    <property type="match status" value="1"/>
</dbReference>
<keyword evidence="2" id="KW-0238">DNA-binding</keyword>
<evidence type="ECO:0000313" key="6">
    <source>
        <dbReference type="Proteomes" id="UP001596074"/>
    </source>
</evidence>
<dbReference type="InterPro" id="IPR036390">
    <property type="entry name" value="WH_DNA-bd_sf"/>
</dbReference>
<comment type="caution">
    <text evidence="5">The sequence shown here is derived from an EMBL/GenBank/DDBJ whole genome shotgun (WGS) entry which is preliminary data.</text>
</comment>
<keyword evidence="6" id="KW-1185">Reference proteome</keyword>
<dbReference type="InterPro" id="IPR036388">
    <property type="entry name" value="WH-like_DNA-bd_sf"/>
</dbReference>
<proteinExistence type="predicted"/>
<name>A0ABW1AEM9_9ACTN</name>
<dbReference type="PROSITE" id="PS50949">
    <property type="entry name" value="HTH_GNTR"/>
    <property type="match status" value="1"/>
</dbReference>
<keyword evidence="1" id="KW-0805">Transcription regulation</keyword>
<feature type="domain" description="HTH gntR-type" evidence="4">
    <location>
        <begin position="16"/>
        <end position="80"/>
    </location>
</feature>
<dbReference type="InterPro" id="IPR050679">
    <property type="entry name" value="Bact_HTH_transcr_reg"/>
</dbReference>